<evidence type="ECO:0000313" key="3">
    <source>
        <dbReference type="Proteomes" id="UP001341840"/>
    </source>
</evidence>
<comment type="caution">
    <text evidence="2">The sequence shown here is derived from an EMBL/GenBank/DDBJ whole genome shotgun (WGS) entry which is preliminary data.</text>
</comment>
<evidence type="ECO:0000256" key="1">
    <source>
        <dbReference type="SAM" id="MobiDB-lite"/>
    </source>
</evidence>
<feature type="region of interest" description="Disordered" evidence="1">
    <location>
        <begin position="1"/>
        <end position="35"/>
    </location>
</feature>
<sequence>MHLMLVSTGMREPEEEKAKPEKGWNKSNNEEREKKATAWKAITVAITGAEWVAQCSGQANSSLASSRSRDIAAPPSQPVLLRLQELPRFCVSRSVLRRHVPLPAGHGRPPEALRRHWPPLKIFPVEIHGDAASFEECLGQFTAKEWFHGENMYKCDGYGRAKIMSKAWKRHCQTSSKYSYNCLRRFQVTQVELAEVLSQDTAALEQCRAYKIEFRLAHMMARVDKPCAMLSLSSYEVLHDEKTLVGSLFGGLN</sequence>
<protein>
    <submittedName>
        <fullName evidence="2">Uncharacterized protein</fullName>
    </submittedName>
</protein>
<accession>A0ABU6ZQH8</accession>
<dbReference type="Proteomes" id="UP001341840">
    <property type="component" value="Unassembled WGS sequence"/>
</dbReference>
<evidence type="ECO:0000313" key="2">
    <source>
        <dbReference type="EMBL" id="MED6224223.1"/>
    </source>
</evidence>
<gene>
    <name evidence="2" type="ORF">PIB30_081808</name>
</gene>
<feature type="compositionally biased region" description="Basic and acidic residues" evidence="1">
    <location>
        <begin position="11"/>
        <end position="35"/>
    </location>
</feature>
<proteinExistence type="predicted"/>
<name>A0ABU6ZQH8_9FABA</name>
<keyword evidence="3" id="KW-1185">Reference proteome</keyword>
<dbReference type="EMBL" id="JASCZI010273096">
    <property type="protein sequence ID" value="MED6224223.1"/>
    <property type="molecule type" value="Genomic_DNA"/>
</dbReference>
<organism evidence="2 3">
    <name type="scientific">Stylosanthes scabra</name>
    <dbReference type="NCBI Taxonomy" id="79078"/>
    <lineage>
        <taxon>Eukaryota</taxon>
        <taxon>Viridiplantae</taxon>
        <taxon>Streptophyta</taxon>
        <taxon>Embryophyta</taxon>
        <taxon>Tracheophyta</taxon>
        <taxon>Spermatophyta</taxon>
        <taxon>Magnoliopsida</taxon>
        <taxon>eudicotyledons</taxon>
        <taxon>Gunneridae</taxon>
        <taxon>Pentapetalae</taxon>
        <taxon>rosids</taxon>
        <taxon>fabids</taxon>
        <taxon>Fabales</taxon>
        <taxon>Fabaceae</taxon>
        <taxon>Papilionoideae</taxon>
        <taxon>50 kb inversion clade</taxon>
        <taxon>dalbergioids sensu lato</taxon>
        <taxon>Dalbergieae</taxon>
        <taxon>Pterocarpus clade</taxon>
        <taxon>Stylosanthes</taxon>
    </lineage>
</organism>
<reference evidence="2 3" key="1">
    <citation type="journal article" date="2023" name="Plants (Basel)">
        <title>Bridging the Gap: Combining Genomics and Transcriptomics Approaches to Understand Stylosanthes scabra, an Orphan Legume from the Brazilian Caatinga.</title>
        <authorList>
            <person name="Ferreira-Neto J.R.C."/>
            <person name="da Silva M.D."/>
            <person name="Binneck E."/>
            <person name="de Melo N.F."/>
            <person name="da Silva R.H."/>
            <person name="de Melo A.L.T.M."/>
            <person name="Pandolfi V."/>
            <person name="Bustamante F.O."/>
            <person name="Brasileiro-Vidal A.C."/>
            <person name="Benko-Iseppon A.M."/>
        </authorList>
    </citation>
    <scope>NUCLEOTIDE SEQUENCE [LARGE SCALE GENOMIC DNA]</scope>
    <source>
        <tissue evidence="2">Leaves</tissue>
    </source>
</reference>